<dbReference type="EMBL" id="CP002293">
    <property type="protein sequence ID" value="ADP73464.1"/>
    <property type="molecule type" value="Genomic_DNA"/>
</dbReference>
<protein>
    <recommendedName>
        <fullName evidence="2">DUF2577 domain-containing protein</fullName>
    </recommendedName>
</protein>
<name>A0A7U3YDJ3_GEOS0</name>
<dbReference type="KEGG" id="gmc:GY4MC1_0636"/>
<dbReference type="Pfam" id="PF10844">
    <property type="entry name" value="DUF2577"/>
    <property type="match status" value="1"/>
</dbReference>
<organism evidence="1">
    <name type="scientific">Geobacillus sp. (strain Y4.1MC1)</name>
    <dbReference type="NCBI Taxonomy" id="581103"/>
    <lineage>
        <taxon>Bacteria</taxon>
        <taxon>Bacillati</taxon>
        <taxon>Bacillota</taxon>
        <taxon>Bacilli</taxon>
        <taxon>Bacillales</taxon>
        <taxon>Anoxybacillaceae</taxon>
        <taxon>Geobacillus</taxon>
    </lineage>
</organism>
<evidence type="ECO:0000313" key="1">
    <source>
        <dbReference type="EMBL" id="ADP73464.1"/>
    </source>
</evidence>
<dbReference type="InterPro" id="IPR022555">
    <property type="entry name" value="DUF2577"/>
</dbReference>
<accession>A0A7U3YDJ3</accession>
<reference evidence="1" key="1">
    <citation type="submission" date="2010-10" db="EMBL/GenBank/DDBJ databases">
        <title>Complete sequence of chromosome of Geobacillus sp. Y4.1MC1.</title>
        <authorList>
            <consortium name="US DOE Joint Genome Institute"/>
            <person name="Lucas S."/>
            <person name="Copeland A."/>
            <person name="Lapidus A."/>
            <person name="Cheng J.-F."/>
            <person name="Bruce D."/>
            <person name="Goodwin L."/>
            <person name="Pitluck S."/>
            <person name="Chertkov O."/>
            <person name="Zhang X."/>
            <person name="Detter J.C."/>
            <person name="Han C."/>
            <person name="Tapia R."/>
            <person name="Land M."/>
            <person name="Hauser L."/>
            <person name="Jeffries C."/>
            <person name="Kyrpides N."/>
            <person name="Ivanova N."/>
            <person name="Ovchinnikova G."/>
            <person name="Brumm P."/>
            <person name="Mead D."/>
            <person name="Woyke T."/>
        </authorList>
    </citation>
    <scope>NUCLEOTIDE SEQUENCE [LARGE SCALE GENOMIC DNA]</scope>
    <source>
        <strain evidence="1">Y4.1MC1</strain>
    </source>
</reference>
<dbReference type="AlphaFoldDB" id="A0A7U3YDJ3"/>
<evidence type="ECO:0008006" key="2">
    <source>
        <dbReference type="Google" id="ProtNLM"/>
    </source>
</evidence>
<sequence length="108" mass="12448">MMEGNGAVRLIQLMRQHGYNKDVSIELATVTSPPPNIKIQVDNMKIELDKDDVIIAQYLTKHKRQVRINGDTTVELEYQDELKVGDRVIVASDRDQVFYIIDRAVMFE</sequence>
<proteinExistence type="predicted"/>
<gene>
    <name evidence="1" type="ORF">GY4MC1_0636</name>
</gene>